<comment type="caution">
    <text evidence="1">The sequence shown here is derived from an EMBL/GenBank/DDBJ whole genome shotgun (WGS) entry which is preliminary data.</text>
</comment>
<protein>
    <submittedName>
        <fullName evidence="1">Uncharacterized protein</fullName>
    </submittedName>
</protein>
<name>E6PPP8_9ZZZZ</name>
<dbReference type="EMBL" id="CABM01000036">
    <property type="protein sequence ID" value="CBH96902.1"/>
    <property type="molecule type" value="Genomic_DNA"/>
</dbReference>
<reference evidence="1" key="1">
    <citation type="submission" date="2009-10" db="EMBL/GenBank/DDBJ databases">
        <title>Diversity of trophic interactions inside an arsenic-rich microbial ecosystem.</title>
        <authorList>
            <person name="Bertin P.N."/>
            <person name="Heinrich-Salmeron A."/>
            <person name="Pelletier E."/>
            <person name="Goulhen-Chollet F."/>
            <person name="Arsene-Ploetze F."/>
            <person name="Gallien S."/>
            <person name="Calteau A."/>
            <person name="Vallenet D."/>
            <person name="Casiot C."/>
            <person name="Chane-Woon-Ming B."/>
            <person name="Giloteaux L."/>
            <person name="Barakat M."/>
            <person name="Bonnefoy V."/>
            <person name="Bruneel O."/>
            <person name="Chandler M."/>
            <person name="Cleiss J."/>
            <person name="Duran R."/>
            <person name="Elbaz-Poulichet F."/>
            <person name="Fonknechten N."/>
            <person name="Lauga B."/>
            <person name="Mornico D."/>
            <person name="Ortet P."/>
            <person name="Schaeffer C."/>
            <person name="Siguier P."/>
            <person name="Alexander Thil Smith A."/>
            <person name="Van Dorsselaer A."/>
            <person name="Weissenbach J."/>
            <person name="Medigue C."/>
            <person name="Le Paslier D."/>
        </authorList>
    </citation>
    <scope>NUCLEOTIDE SEQUENCE</scope>
</reference>
<organism evidence="1">
    <name type="scientific">mine drainage metagenome</name>
    <dbReference type="NCBI Taxonomy" id="410659"/>
    <lineage>
        <taxon>unclassified sequences</taxon>
        <taxon>metagenomes</taxon>
        <taxon>ecological metagenomes</taxon>
    </lineage>
</organism>
<dbReference type="AlphaFoldDB" id="E6PPP8"/>
<sequence>MNAQAPITELPQLLAERPVDLRAAQVAKLSPAERDLLELQRDFVDQVTDGATRLCASVSIPRPH</sequence>
<gene>
    <name evidence="1" type="ORF">CARN2_1532</name>
</gene>
<accession>E6PPP8</accession>
<evidence type="ECO:0000313" key="1">
    <source>
        <dbReference type="EMBL" id="CBH96902.1"/>
    </source>
</evidence>
<proteinExistence type="predicted"/>